<dbReference type="GO" id="GO:1902201">
    <property type="term" value="P:negative regulation of bacterial-type flagellum-dependent cell motility"/>
    <property type="evidence" value="ECO:0007669"/>
    <property type="project" value="TreeGrafter"/>
</dbReference>
<name>A0A378TLF0_9MYCO</name>
<dbReference type="GO" id="GO:0052621">
    <property type="term" value="F:diguanylate cyclase activity"/>
    <property type="evidence" value="ECO:0007669"/>
    <property type="project" value="UniProtKB-EC"/>
</dbReference>
<evidence type="ECO:0000313" key="5">
    <source>
        <dbReference type="Proteomes" id="UP000254978"/>
    </source>
</evidence>
<evidence type="ECO:0000313" key="4">
    <source>
        <dbReference type="EMBL" id="STZ60426.1"/>
    </source>
</evidence>
<evidence type="ECO:0000256" key="1">
    <source>
        <dbReference type="SAM" id="MobiDB-lite"/>
    </source>
</evidence>
<evidence type="ECO:0000259" key="3">
    <source>
        <dbReference type="PROSITE" id="PS50887"/>
    </source>
</evidence>
<dbReference type="Pfam" id="PF00990">
    <property type="entry name" value="GGDEF"/>
    <property type="match status" value="1"/>
</dbReference>
<keyword evidence="4" id="KW-0808">Transferase</keyword>
<dbReference type="InterPro" id="IPR000160">
    <property type="entry name" value="GGDEF_dom"/>
</dbReference>
<accession>A0A378TLF0</accession>
<dbReference type="PROSITE" id="PS50887">
    <property type="entry name" value="GGDEF"/>
    <property type="match status" value="1"/>
</dbReference>
<gene>
    <name evidence="4" type="primary">ycdT_2</name>
    <name evidence="4" type="ORF">NCTC10821_03966</name>
</gene>
<feature type="transmembrane region" description="Helical" evidence="2">
    <location>
        <begin position="31"/>
        <end position="50"/>
    </location>
</feature>
<keyword evidence="2" id="KW-1133">Transmembrane helix</keyword>
<dbReference type="InterPro" id="IPR050469">
    <property type="entry name" value="Diguanylate_Cyclase"/>
</dbReference>
<organism evidence="4 5">
    <name type="scientific">Mycolicibacterium tokaiense</name>
    <dbReference type="NCBI Taxonomy" id="39695"/>
    <lineage>
        <taxon>Bacteria</taxon>
        <taxon>Bacillati</taxon>
        <taxon>Actinomycetota</taxon>
        <taxon>Actinomycetes</taxon>
        <taxon>Mycobacteriales</taxon>
        <taxon>Mycobacteriaceae</taxon>
        <taxon>Mycolicibacterium</taxon>
    </lineage>
</organism>
<dbReference type="NCBIfam" id="TIGR00254">
    <property type="entry name" value="GGDEF"/>
    <property type="match status" value="1"/>
</dbReference>
<dbReference type="GO" id="GO:0043709">
    <property type="term" value="P:cell adhesion involved in single-species biofilm formation"/>
    <property type="evidence" value="ECO:0007669"/>
    <property type="project" value="TreeGrafter"/>
</dbReference>
<reference evidence="4 5" key="1">
    <citation type="submission" date="2018-06" db="EMBL/GenBank/DDBJ databases">
        <authorList>
            <consortium name="Pathogen Informatics"/>
            <person name="Doyle S."/>
        </authorList>
    </citation>
    <scope>NUCLEOTIDE SEQUENCE [LARGE SCALE GENOMIC DNA]</scope>
    <source>
        <strain evidence="4 5">NCTC10821</strain>
    </source>
</reference>
<protein>
    <submittedName>
        <fullName evidence="4">Diguanylate cyclase</fullName>
        <ecNumber evidence="4">2.7.7.65</ecNumber>
    </submittedName>
</protein>
<dbReference type="OrthoDB" id="23692at2"/>
<dbReference type="CDD" id="cd01949">
    <property type="entry name" value="GGDEF"/>
    <property type="match status" value="1"/>
</dbReference>
<proteinExistence type="predicted"/>
<dbReference type="PANTHER" id="PTHR45138:SF9">
    <property type="entry name" value="DIGUANYLATE CYCLASE DGCM-RELATED"/>
    <property type="match status" value="1"/>
</dbReference>
<dbReference type="InterPro" id="IPR029787">
    <property type="entry name" value="Nucleotide_cyclase"/>
</dbReference>
<sequence length="368" mass="39054">MAGTEVRWWQRPDHYDWYTAYLKDRGLQEQWRAAIVAFTCLLAGVPLILITSPTGPDHRQTVAVSLIATGLGALASVVWLRRWPTRRDSMLYCMIASVSTALACLAQSAPYATVMGCTAFAIIGGFIAHFHAPALVAGNVALALTCAGIGAYRLVSATGDLALAGSGLLIVGALNIGVPFGIHSLSHALRTDLRRAGHDPLTGLLNRRAFHHAVHELLMAEHTGLDTHLVVALIDLDDFKRLNDTRGHAVGDQALIAVADAIRANSGARAVVGRLGGEEFVVARTAPDTHPSDWAEGLRRGIADVPYQVTASIGTAGARLADLITSDLVDILIHTADAAMYDAKRAGGNRVMHRSGPARGESNPVRPG</sequence>
<evidence type="ECO:0000256" key="2">
    <source>
        <dbReference type="SAM" id="Phobius"/>
    </source>
</evidence>
<feature type="domain" description="GGDEF" evidence="3">
    <location>
        <begin position="227"/>
        <end position="356"/>
    </location>
</feature>
<keyword evidence="2" id="KW-0472">Membrane</keyword>
<dbReference type="PANTHER" id="PTHR45138">
    <property type="entry name" value="REGULATORY COMPONENTS OF SENSORY TRANSDUCTION SYSTEM"/>
    <property type="match status" value="1"/>
</dbReference>
<dbReference type="EMBL" id="UGQT01000001">
    <property type="protein sequence ID" value="STZ60426.1"/>
    <property type="molecule type" value="Genomic_DNA"/>
</dbReference>
<dbReference type="AlphaFoldDB" id="A0A378TLF0"/>
<feature type="region of interest" description="Disordered" evidence="1">
    <location>
        <begin position="349"/>
        <end position="368"/>
    </location>
</feature>
<dbReference type="EC" id="2.7.7.65" evidence="4"/>
<feature type="transmembrane region" description="Helical" evidence="2">
    <location>
        <begin position="161"/>
        <end position="185"/>
    </location>
</feature>
<feature type="transmembrane region" description="Helical" evidence="2">
    <location>
        <begin position="135"/>
        <end position="155"/>
    </location>
</feature>
<dbReference type="Gene3D" id="3.30.70.270">
    <property type="match status" value="1"/>
</dbReference>
<feature type="transmembrane region" description="Helical" evidence="2">
    <location>
        <begin position="62"/>
        <end position="80"/>
    </location>
</feature>
<keyword evidence="2" id="KW-0812">Transmembrane</keyword>
<dbReference type="SMART" id="SM00267">
    <property type="entry name" value="GGDEF"/>
    <property type="match status" value="1"/>
</dbReference>
<dbReference type="GO" id="GO:0005886">
    <property type="term" value="C:plasma membrane"/>
    <property type="evidence" value="ECO:0007669"/>
    <property type="project" value="TreeGrafter"/>
</dbReference>
<keyword evidence="5" id="KW-1185">Reference proteome</keyword>
<dbReference type="InterPro" id="IPR043128">
    <property type="entry name" value="Rev_trsase/Diguanyl_cyclase"/>
</dbReference>
<dbReference type="Proteomes" id="UP000254978">
    <property type="component" value="Unassembled WGS sequence"/>
</dbReference>
<dbReference type="SUPFAM" id="SSF55073">
    <property type="entry name" value="Nucleotide cyclase"/>
    <property type="match status" value="1"/>
</dbReference>
<keyword evidence="4" id="KW-0548">Nucleotidyltransferase</keyword>
<feature type="transmembrane region" description="Helical" evidence="2">
    <location>
        <begin position="111"/>
        <end position="128"/>
    </location>
</feature>
<dbReference type="RefSeq" id="WP_115281822.1">
    <property type="nucleotide sequence ID" value="NZ_AP022600.1"/>
</dbReference>